<organism evidence="1 2">
    <name type="scientific">Orbilia ellipsospora</name>
    <dbReference type="NCBI Taxonomy" id="2528407"/>
    <lineage>
        <taxon>Eukaryota</taxon>
        <taxon>Fungi</taxon>
        <taxon>Dikarya</taxon>
        <taxon>Ascomycota</taxon>
        <taxon>Pezizomycotina</taxon>
        <taxon>Orbiliomycetes</taxon>
        <taxon>Orbiliales</taxon>
        <taxon>Orbiliaceae</taxon>
        <taxon>Orbilia</taxon>
    </lineage>
</organism>
<evidence type="ECO:0000313" key="2">
    <source>
        <dbReference type="Proteomes" id="UP001365542"/>
    </source>
</evidence>
<evidence type="ECO:0008006" key="3">
    <source>
        <dbReference type="Google" id="ProtNLM"/>
    </source>
</evidence>
<sequence length="205" mass="23448">MSIPLVYEDPVGVFYYSCIEPGCDKVHNITLQDYTAGTFSQNEINHLIRINTSFRCPDHEPALTRSHIAIQWEVPEGTLLSKSLELSAVADTVILCPLKECGLTFDKPTLYKRHIAQLFRPFYCLRGSCCTNGVPSRSGFSRIEEVIRHLKKDSSLHEAVQGRPVDGWDFRRKTSDETKAVFDTLEFISEDELYAWYGMEVQRVH</sequence>
<dbReference type="Proteomes" id="UP001365542">
    <property type="component" value="Unassembled WGS sequence"/>
</dbReference>
<comment type="caution">
    <text evidence="1">The sequence shown here is derived from an EMBL/GenBank/DDBJ whole genome shotgun (WGS) entry which is preliminary data.</text>
</comment>
<keyword evidence="2" id="KW-1185">Reference proteome</keyword>
<dbReference type="AlphaFoldDB" id="A0AAV9WXA6"/>
<gene>
    <name evidence="1" type="ORF">TWF694_004687</name>
</gene>
<dbReference type="EMBL" id="JAVHJO010000015">
    <property type="protein sequence ID" value="KAK6527707.1"/>
    <property type="molecule type" value="Genomic_DNA"/>
</dbReference>
<protein>
    <recommendedName>
        <fullName evidence="3">C2H2-type domain-containing protein</fullName>
    </recommendedName>
</protein>
<reference evidence="1 2" key="1">
    <citation type="submission" date="2019-10" db="EMBL/GenBank/DDBJ databases">
        <authorList>
            <person name="Palmer J.M."/>
        </authorList>
    </citation>
    <scope>NUCLEOTIDE SEQUENCE [LARGE SCALE GENOMIC DNA]</scope>
    <source>
        <strain evidence="1 2">TWF694</strain>
    </source>
</reference>
<evidence type="ECO:0000313" key="1">
    <source>
        <dbReference type="EMBL" id="KAK6527707.1"/>
    </source>
</evidence>
<accession>A0AAV9WXA6</accession>
<proteinExistence type="predicted"/>
<name>A0AAV9WXA6_9PEZI</name>